<proteinExistence type="predicted"/>
<protein>
    <recommendedName>
        <fullName evidence="3">DUF4376 domain-containing protein</fullName>
    </recommendedName>
</protein>
<organism evidence="1 2">
    <name type="scientific">Phocaeicola vulgatus</name>
    <name type="common">Bacteroides vulgatus</name>
    <dbReference type="NCBI Taxonomy" id="821"/>
    <lineage>
        <taxon>Bacteria</taxon>
        <taxon>Pseudomonadati</taxon>
        <taxon>Bacteroidota</taxon>
        <taxon>Bacteroidia</taxon>
        <taxon>Bacteroidales</taxon>
        <taxon>Bacteroidaceae</taxon>
        <taxon>Phocaeicola</taxon>
    </lineage>
</organism>
<dbReference type="AlphaFoldDB" id="A0A7Y6PEL1"/>
<name>A0A7Y6PEL1_PHOVU</name>
<dbReference type="EMBL" id="JABWDJ010000049">
    <property type="protein sequence ID" value="NVB74385.1"/>
    <property type="molecule type" value="Genomic_DNA"/>
</dbReference>
<reference evidence="1 2" key="1">
    <citation type="submission" date="2020-04" db="EMBL/GenBank/DDBJ databases">
        <authorList>
            <person name="Pieper L."/>
        </authorList>
    </citation>
    <scope>NUCLEOTIDE SEQUENCE [LARGE SCALE GENOMIC DNA]</scope>
    <source>
        <strain evidence="1 2">B33</strain>
    </source>
</reference>
<evidence type="ECO:0000313" key="2">
    <source>
        <dbReference type="Proteomes" id="UP000524321"/>
    </source>
</evidence>
<evidence type="ECO:0000313" key="1">
    <source>
        <dbReference type="EMBL" id="NVB74385.1"/>
    </source>
</evidence>
<sequence>MEKIYGTKKRQDCLVRTGRSKWILFYGFGKDDENSENGWEYRHTFDHKPTLSEVKELVVSAINTATEEKIINGFVWNGKAVYLSPENQLNFSAIERSEKIPYPLILKINEQEDGTPIYHTFENADDFIAFSKAACAYVIKTVQEGWKEKDEVDWTVFNLKSNNDEKVD</sequence>
<accession>A0A7Y6PEL1</accession>
<gene>
    <name evidence="1" type="ORF">HUV05_12780</name>
</gene>
<dbReference type="Proteomes" id="UP000524321">
    <property type="component" value="Unassembled WGS sequence"/>
</dbReference>
<evidence type="ECO:0008006" key="3">
    <source>
        <dbReference type="Google" id="ProtNLM"/>
    </source>
</evidence>
<dbReference type="RefSeq" id="WP_176350551.1">
    <property type="nucleotide sequence ID" value="NZ_JABWDJ010000049.1"/>
</dbReference>
<comment type="caution">
    <text evidence="1">The sequence shown here is derived from an EMBL/GenBank/DDBJ whole genome shotgun (WGS) entry which is preliminary data.</text>
</comment>
<reference evidence="1 2" key="2">
    <citation type="submission" date="2020-07" db="EMBL/GenBank/DDBJ databases">
        <title>Bacterial metabolism rescues the inhibition of intestinal drug absorption by food and drug additives.</title>
        <authorList>
            <person name="Zou L."/>
            <person name="Spanogiannopoulos P."/>
            <person name="Chien H.-C."/>
            <person name="Pieper L.M."/>
            <person name="Cai W."/>
            <person name="Khuri N."/>
            <person name="Pottel J."/>
            <person name="Vora B."/>
            <person name="Ni Z."/>
            <person name="Tsakalozou E."/>
            <person name="Zhang W."/>
            <person name="Shoichet B.K."/>
            <person name="Giacomini K.M."/>
            <person name="Turnbaugh P.J."/>
        </authorList>
    </citation>
    <scope>NUCLEOTIDE SEQUENCE [LARGE SCALE GENOMIC DNA]</scope>
    <source>
        <strain evidence="1 2">B33</strain>
    </source>
</reference>